<evidence type="ECO:0000256" key="5">
    <source>
        <dbReference type="ARBA" id="ARBA00023239"/>
    </source>
</evidence>
<keyword evidence="10" id="KW-1185">Reference proteome</keyword>
<evidence type="ECO:0000313" key="9">
    <source>
        <dbReference type="EMBL" id="BCJ47552.1"/>
    </source>
</evidence>
<evidence type="ECO:0000256" key="2">
    <source>
        <dbReference type="ARBA" id="ARBA00012925"/>
    </source>
</evidence>
<organism evidence="9 10">
    <name type="scientific">Actinoplanes ianthinogenes</name>
    <dbReference type="NCBI Taxonomy" id="122358"/>
    <lineage>
        <taxon>Bacteria</taxon>
        <taxon>Bacillati</taxon>
        <taxon>Actinomycetota</taxon>
        <taxon>Actinomycetes</taxon>
        <taxon>Micromonosporales</taxon>
        <taxon>Micromonosporaceae</taxon>
        <taxon>Actinoplanes</taxon>
    </lineage>
</organism>
<dbReference type="Pfam" id="PF00194">
    <property type="entry name" value="Carb_anhydrase"/>
    <property type="match status" value="1"/>
</dbReference>
<dbReference type="RefSeq" id="WP_189329952.1">
    <property type="nucleotide sequence ID" value="NZ_AP023356.1"/>
</dbReference>
<evidence type="ECO:0000256" key="7">
    <source>
        <dbReference type="SAM" id="MobiDB-lite"/>
    </source>
</evidence>
<name>A0ABM7M7G3_9ACTN</name>
<dbReference type="InterPro" id="IPR036398">
    <property type="entry name" value="CA_dom_sf"/>
</dbReference>
<dbReference type="PROSITE" id="PS51144">
    <property type="entry name" value="ALPHA_CA_2"/>
    <property type="match status" value="1"/>
</dbReference>
<protein>
    <recommendedName>
        <fullName evidence="2">carbonic anhydrase</fullName>
        <ecNumber evidence="2">4.2.1.1</ecNumber>
    </recommendedName>
</protein>
<dbReference type="SUPFAM" id="SSF51069">
    <property type="entry name" value="Carbonic anhydrase"/>
    <property type="match status" value="1"/>
</dbReference>
<keyword evidence="4" id="KW-0862">Zinc</keyword>
<dbReference type="InterPro" id="IPR023561">
    <property type="entry name" value="Carbonic_anhydrase_a-class"/>
</dbReference>
<dbReference type="EMBL" id="AP023356">
    <property type="protein sequence ID" value="BCJ47552.1"/>
    <property type="molecule type" value="Genomic_DNA"/>
</dbReference>
<keyword evidence="5" id="KW-0456">Lyase</keyword>
<sequence length="232" mass="24871">MSGENQTQGTSQSPIDIRTDRVGAYRGSPLVLDYRPSGLVVENTGHVVEVPIPDGVVSTMRLGGDQYHLTQYHFHAPSEHAVDGRRADVEAHFVHQNAQGATAVVGVFYRRGPDSNAVLDRILRSAPETAGEEADAGEASPAALFRCIAGVSTNSGGPTRVDSFYTYSGSLTTPGCTEGVRWTVLADGGHVAPDAVTHLHDVIARFPGYRGYPDNNRPRQPLNGRLVSLRRG</sequence>
<dbReference type="InterPro" id="IPR041891">
    <property type="entry name" value="Alpha_CA_prokaryot-like"/>
</dbReference>
<accession>A0ABM7M7G3</accession>
<dbReference type="Proteomes" id="UP000676967">
    <property type="component" value="Chromosome"/>
</dbReference>
<feature type="region of interest" description="Disordered" evidence="7">
    <location>
        <begin position="213"/>
        <end position="232"/>
    </location>
</feature>
<dbReference type="PANTHER" id="PTHR18952:SF265">
    <property type="entry name" value="CARBONIC ANHYDRASE"/>
    <property type="match status" value="1"/>
</dbReference>
<evidence type="ECO:0000256" key="4">
    <source>
        <dbReference type="ARBA" id="ARBA00022833"/>
    </source>
</evidence>
<evidence type="ECO:0000256" key="3">
    <source>
        <dbReference type="ARBA" id="ARBA00022723"/>
    </source>
</evidence>
<dbReference type="CDD" id="cd03124">
    <property type="entry name" value="alpha_CA_prokaryotic_like"/>
    <property type="match status" value="1"/>
</dbReference>
<reference evidence="9 10" key="1">
    <citation type="submission" date="2020-08" db="EMBL/GenBank/DDBJ databases">
        <title>Whole genome shotgun sequence of Actinoplanes ianthinogenes NBRC 13996.</title>
        <authorList>
            <person name="Komaki H."/>
            <person name="Tamura T."/>
        </authorList>
    </citation>
    <scope>NUCLEOTIDE SEQUENCE [LARGE SCALE GENOMIC DNA]</scope>
    <source>
        <strain evidence="9 10">NBRC 13996</strain>
    </source>
</reference>
<dbReference type="PANTHER" id="PTHR18952">
    <property type="entry name" value="CARBONIC ANHYDRASE"/>
    <property type="match status" value="1"/>
</dbReference>
<evidence type="ECO:0000259" key="8">
    <source>
        <dbReference type="PROSITE" id="PS51144"/>
    </source>
</evidence>
<dbReference type="InterPro" id="IPR001148">
    <property type="entry name" value="CA_dom"/>
</dbReference>
<proteinExistence type="inferred from homology"/>
<dbReference type="Gene3D" id="3.10.200.10">
    <property type="entry name" value="Alpha carbonic anhydrase"/>
    <property type="match status" value="1"/>
</dbReference>
<evidence type="ECO:0000256" key="6">
    <source>
        <dbReference type="ARBA" id="ARBA00048348"/>
    </source>
</evidence>
<comment type="catalytic activity">
    <reaction evidence="6">
        <text>hydrogencarbonate + H(+) = CO2 + H2O</text>
        <dbReference type="Rhea" id="RHEA:10748"/>
        <dbReference type="ChEBI" id="CHEBI:15377"/>
        <dbReference type="ChEBI" id="CHEBI:15378"/>
        <dbReference type="ChEBI" id="CHEBI:16526"/>
        <dbReference type="ChEBI" id="CHEBI:17544"/>
        <dbReference type="EC" id="4.2.1.1"/>
    </reaction>
</comment>
<dbReference type="SMART" id="SM01057">
    <property type="entry name" value="Carb_anhydrase"/>
    <property type="match status" value="1"/>
</dbReference>
<evidence type="ECO:0000313" key="10">
    <source>
        <dbReference type="Proteomes" id="UP000676967"/>
    </source>
</evidence>
<evidence type="ECO:0000256" key="1">
    <source>
        <dbReference type="ARBA" id="ARBA00010718"/>
    </source>
</evidence>
<keyword evidence="3" id="KW-0479">Metal-binding</keyword>
<comment type="similarity">
    <text evidence="1">Belongs to the alpha-carbonic anhydrase family.</text>
</comment>
<dbReference type="EC" id="4.2.1.1" evidence="2"/>
<gene>
    <name evidence="9" type="ORF">Aiant_82090</name>
</gene>
<feature type="domain" description="Alpha-carbonic anhydrase" evidence="8">
    <location>
        <begin position="1"/>
        <end position="231"/>
    </location>
</feature>